<evidence type="ECO:0000313" key="3">
    <source>
        <dbReference type="EMBL" id="GAB96750.1"/>
    </source>
</evidence>
<evidence type="ECO:0000256" key="1">
    <source>
        <dbReference type="PIRSR" id="PIRSR005962-1"/>
    </source>
</evidence>
<feature type="binding site" evidence="1">
    <location>
        <position position="87"/>
    </location>
    <ligand>
        <name>Mn(2+)</name>
        <dbReference type="ChEBI" id="CHEBI:29035"/>
        <label>2</label>
    </ligand>
</feature>
<dbReference type="NCBIfam" id="TIGR01891">
    <property type="entry name" value="amidohydrolases"/>
    <property type="match status" value="1"/>
</dbReference>
<dbReference type="EMBL" id="BAHD01000047">
    <property type="protein sequence ID" value="GAB96750.1"/>
    <property type="molecule type" value="Genomic_DNA"/>
</dbReference>
<organism evidence="3 4">
    <name type="scientific">Kineosphaera limosa NBRC 100340</name>
    <dbReference type="NCBI Taxonomy" id="1184609"/>
    <lineage>
        <taxon>Bacteria</taxon>
        <taxon>Bacillati</taxon>
        <taxon>Actinomycetota</taxon>
        <taxon>Actinomycetes</taxon>
        <taxon>Micrococcales</taxon>
        <taxon>Dermatophilaceae</taxon>
        <taxon>Kineosphaera</taxon>
    </lineage>
</organism>
<dbReference type="SUPFAM" id="SSF55031">
    <property type="entry name" value="Bacterial exopeptidase dimerisation domain"/>
    <property type="match status" value="1"/>
</dbReference>
<dbReference type="Gene3D" id="3.30.70.360">
    <property type="match status" value="1"/>
</dbReference>
<gene>
    <name evidence="3" type="ORF">KILIM_047_00120</name>
</gene>
<dbReference type="PANTHER" id="PTHR11014:SF63">
    <property type="entry name" value="METALLOPEPTIDASE, PUTATIVE (AFU_ORTHOLOGUE AFUA_6G09600)-RELATED"/>
    <property type="match status" value="1"/>
</dbReference>
<reference evidence="3 4" key="1">
    <citation type="submission" date="2012-08" db="EMBL/GenBank/DDBJ databases">
        <title>Whole genome shotgun sequence of Kineosphaera limosa NBRC 100340.</title>
        <authorList>
            <person name="Yoshida I."/>
            <person name="Isaki S."/>
            <person name="Hosoyama A."/>
            <person name="Tsuchikane K."/>
            <person name="Katsumata H."/>
            <person name="Ando Y."/>
            <person name="Ohji S."/>
            <person name="Hamada M."/>
            <person name="Tamura T."/>
            <person name="Yamazoe A."/>
            <person name="Yamazaki S."/>
            <person name="Fujita N."/>
        </authorList>
    </citation>
    <scope>NUCLEOTIDE SEQUENCE [LARGE SCALE GENOMIC DNA]</scope>
    <source>
        <strain evidence="3 4">NBRC 100340</strain>
    </source>
</reference>
<dbReference type="Pfam" id="PF07687">
    <property type="entry name" value="M20_dimer"/>
    <property type="match status" value="1"/>
</dbReference>
<keyword evidence="1" id="KW-0479">Metal-binding</keyword>
<dbReference type="SUPFAM" id="SSF53187">
    <property type="entry name" value="Zn-dependent exopeptidases"/>
    <property type="match status" value="1"/>
</dbReference>
<keyword evidence="4" id="KW-1185">Reference proteome</keyword>
<comment type="caution">
    <text evidence="3">The sequence shown here is derived from an EMBL/GenBank/DDBJ whole genome shotgun (WGS) entry which is preliminary data.</text>
</comment>
<accession>K6WBY9</accession>
<proteinExistence type="predicted"/>
<dbReference type="Proteomes" id="UP000008366">
    <property type="component" value="Unassembled WGS sequence"/>
</dbReference>
<dbReference type="Pfam" id="PF01546">
    <property type="entry name" value="Peptidase_M20"/>
    <property type="match status" value="1"/>
</dbReference>
<dbReference type="PIRSF" id="PIRSF005962">
    <property type="entry name" value="Pept_M20D_amidohydro"/>
    <property type="match status" value="1"/>
</dbReference>
<keyword evidence="1" id="KW-0464">Manganese</keyword>
<feature type="binding site" evidence="1">
    <location>
        <position position="126"/>
    </location>
    <ligand>
        <name>Mn(2+)</name>
        <dbReference type="ChEBI" id="CHEBI:29035"/>
        <label>2</label>
    </ligand>
</feature>
<dbReference type="GO" id="GO:0016787">
    <property type="term" value="F:hydrolase activity"/>
    <property type="evidence" value="ECO:0007669"/>
    <property type="project" value="InterPro"/>
</dbReference>
<dbReference type="eggNOG" id="COG1473">
    <property type="taxonomic scope" value="Bacteria"/>
</dbReference>
<evidence type="ECO:0000313" key="4">
    <source>
        <dbReference type="Proteomes" id="UP000008366"/>
    </source>
</evidence>
<feature type="domain" description="Peptidase M20 dimerisation" evidence="2">
    <location>
        <begin position="174"/>
        <end position="272"/>
    </location>
</feature>
<dbReference type="AlphaFoldDB" id="K6WBY9"/>
<protein>
    <submittedName>
        <fullName evidence="3">Putative peptidase M20 family protein</fullName>
    </submittedName>
</protein>
<feature type="binding site" evidence="1">
    <location>
        <position position="151"/>
    </location>
    <ligand>
        <name>Mn(2+)</name>
        <dbReference type="ChEBI" id="CHEBI:29035"/>
        <label>2</label>
    </ligand>
</feature>
<dbReference type="PANTHER" id="PTHR11014">
    <property type="entry name" value="PEPTIDASE M20 FAMILY MEMBER"/>
    <property type="match status" value="1"/>
</dbReference>
<dbReference type="InterPro" id="IPR011650">
    <property type="entry name" value="Peptidase_M20_dimer"/>
</dbReference>
<dbReference type="Gene3D" id="3.40.630.10">
    <property type="entry name" value="Zn peptidases"/>
    <property type="match status" value="1"/>
</dbReference>
<name>K6WBY9_9MICO</name>
<feature type="binding site" evidence="1">
    <location>
        <position position="349"/>
    </location>
    <ligand>
        <name>Mn(2+)</name>
        <dbReference type="ChEBI" id="CHEBI:29035"/>
        <label>2</label>
    </ligand>
</feature>
<feature type="binding site" evidence="1">
    <location>
        <position position="89"/>
    </location>
    <ligand>
        <name>Mn(2+)</name>
        <dbReference type="ChEBI" id="CHEBI:29035"/>
        <label>2</label>
    </ligand>
</feature>
<dbReference type="STRING" id="1184609.KILIM_047_00120"/>
<dbReference type="GO" id="GO:0046872">
    <property type="term" value="F:metal ion binding"/>
    <property type="evidence" value="ECO:0007669"/>
    <property type="project" value="UniProtKB-KW"/>
</dbReference>
<dbReference type="InterPro" id="IPR017439">
    <property type="entry name" value="Amidohydrolase"/>
</dbReference>
<evidence type="ECO:0000259" key="2">
    <source>
        <dbReference type="Pfam" id="PF07687"/>
    </source>
</evidence>
<dbReference type="InterPro" id="IPR036264">
    <property type="entry name" value="Bact_exopeptidase_dim_dom"/>
</dbReference>
<comment type="cofactor">
    <cofactor evidence="1">
        <name>Mn(2+)</name>
        <dbReference type="ChEBI" id="CHEBI:29035"/>
    </cofactor>
    <text evidence="1">The Mn(2+) ion enhances activity.</text>
</comment>
<sequence>MIELRRDLHANPELAWLESRTSEVIAGRLAAAGCKTVSLDPTGLTVDLGAPDADYAVGLRADIDALPLQERTDLPFRSRVPGVSHACGHDVHATALVGAVLALADHEQLLIERGLRVRALFQPAEESMPGGARVMLDRGLVEGLDACFALHCDPHRDLGQVGIREGAITAASDEVRVIVTGSGGHTSRPHLTQDVTYALAKIITDLPAALSRRLDPRSAAALVWGSVHSGAAPNVIPDVGEARGTLRMLDAIAWSNISPLLEELVQSIAAPYCVHAELRHTRGVPPVVNSPLGARTLRSAVAAAIGPAGVRDTEQSMGGEDFAWLLQGREGALARLGTRPPGGETFDLHRGDLVVDEGAIRLGAALLATIPFAARLQAQQAEQALLAQQALPADSHPLR</sequence>
<dbReference type="InterPro" id="IPR002933">
    <property type="entry name" value="Peptidase_M20"/>
</dbReference>